<organism evidence="8 9">
    <name type="scientific">Cyanidium caldarium</name>
    <name type="common">Red alga</name>
    <dbReference type="NCBI Taxonomy" id="2771"/>
    <lineage>
        <taxon>Eukaryota</taxon>
        <taxon>Rhodophyta</taxon>
        <taxon>Bangiophyceae</taxon>
        <taxon>Cyanidiales</taxon>
        <taxon>Cyanidiaceae</taxon>
        <taxon>Cyanidium</taxon>
    </lineage>
</organism>
<dbReference type="PANTHER" id="PTHR21026">
    <property type="entry name" value="39S RIBOSOMAL PROTEIN L32, MITOCHONDRIAL"/>
    <property type="match status" value="1"/>
</dbReference>
<dbReference type="GO" id="GO:0005739">
    <property type="term" value="C:mitochondrion"/>
    <property type="evidence" value="ECO:0007669"/>
    <property type="project" value="UniProtKB-SubCell"/>
</dbReference>
<dbReference type="NCBIfam" id="TIGR01031">
    <property type="entry name" value="rpmF_bact"/>
    <property type="match status" value="1"/>
</dbReference>
<evidence type="ECO:0000313" key="8">
    <source>
        <dbReference type="EMBL" id="KAK4538491.1"/>
    </source>
</evidence>
<evidence type="ECO:0000256" key="2">
    <source>
        <dbReference type="ARBA" id="ARBA00008560"/>
    </source>
</evidence>
<comment type="caution">
    <text evidence="8">The sequence shown here is derived from an EMBL/GenBank/DDBJ whole genome shotgun (WGS) entry which is preliminary data.</text>
</comment>
<dbReference type="AlphaFoldDB" id="A0AAV9J289"/>
<evidence type="ECO:0000256" key="6">
    <source>
        <dbReference type="ARBA" id="ARBA00023274"/>
    </source>
</evidence>
<dbReference type="GO" id="GO:0006412">
    <property type="term" value="P:translation"/>
    <property type="evidence" value="ECO:0007669"/>
    <property type="project" value="InterPro"/>
</dbReference>
<protein>
    <recommendedName>
        <fullName evidence="7">Large ribosomal subunit protein bL32m</fullName>
    </recommendedName>
</protein>
<dbReference type="InterPro" id="IPR051991">
    <property type="entry name" value="Mitoribosomal_protein_bL32"/>
</dbReference>
<sequence>MDLIRVCQWLWCCGSGWRASLGFVRPSGTTDGAPIRRLPGVVREWLGLWPSGSCLEATPHSLSPLAEWLWLATPKRRVSHSRKRLRSTHKYLRRVPNVQTCRSCGTTHMPHMLCPRCGAAPPKRWNRWVGLQQIVRVEGDRWPGAAPSA</sequence>
<proteinExistence type="inferred from homology"/>
<comment type="similarity">
    <text evidence="2">Belongs to the bacterial ribosomal protein bL32 family.</text>
</comment>
<accession>A0AAV9J289</accession>
<dbReference type="InterPro" id="IPR011332">
    <property type="entry name" value="Ribosomal_zn-bd"/>
</dbReference>
<evidence type="ECO:0000256" key="4">
    <source>
        <dbReference type="ARBA" id="ARBA00022980"/>
    </source>
</evidence>
<reference evidence="8 9" key="1">
    <citation type="submission" date="2022-07" db="EMBL/GenBank/DDBJ databases">
        <title>Genome-wide signatures of adaptation to extreme environments.</title>
        <authorList>
            <person name="Cho C.H."/>
            <person name="Yoon H.S."/>
        </authorList>
    </citation>
    <scope>NUCLEOTIDE SEQUENCE [LARGE SCALE GENOMIC DNA]</scope>
    <source>
        <strain evidence="8 9">DBV 063 E5</strain>
    </source>
</reference>
<keyword evidence="4" id="KW-0689">Ribosomal protein</keyword>
<name>A0AAV9J289_CYACA</name>
<dbReference type="InterPro" id="IPR002677">
    <property type="entry name" value="Ribosomal_bL32"/>
</dbReference>
<dbReference type="EMBL" id="JANCYW010000018">
    <property type="protein sequence ID" value="KAK4538491.1"/>
    <property type="molecule type" value="Genomic_DNA"/>
</dbReference>
<keyword evidence="5" id="KW-0496">Mitochondrion</keyword>
<evidence type="ECO:0000256" key="5">
    <source>
        <dbReference type="ARBA" id="ARBA00023128"/>
    </source>
</evidence>
<evidence type="ECO:0000256" key="1">
    <source>
        <dbReference type="ARBA" id="ARBA00004173"/>
    </source>
</evidence>
<evidence type="ECO:0000256" key="3">
    <source>
        <dbReference type="ARBA" id="ARBA00022946"/>
    </source>
</evidence>
<keyword evidence="6" id="KW-0687">Ribonucleoprotein</keyword>
<dbReference type="Pfam" id="PF01783">
    <property type="entry name" value="Ribosomal_L32p"/>
    <property type="match status" value="1"/>
</dbReference>
<keyword evidence="3" id="KW-0809">Transit peptide</keyword>
<comment type="subcellular location">
    <subcellularLocation>
        <location evidence="1">Mitochondrion</location>
    </subcellularLocation>
</comment>
<gene>
    <name evidence="8" type="ORF">CDCA_CDCA18G4516</name>
</gene>
<dbReference type="GO" id="GO:0003735">
    <property type="term" value="F:structural constituent of ribosome"/>
    <property type="evidence" value="ECO:0007669"/>
    <property type="project" value="InterPro"/>
</dbReference>
<dbReference type="Proteomes" id="UP001301350">
    <property type="component" value="Unassembled WGS sequence"/>
</dbReference>
<evidence type="ECO:0000313" key="9">
    <source>
        <dbReference type="Proteomes" id="UP001301350"/>
    </source>
</evidence>
<dbReference type="HAMAP" id="MF_00340">
    <property type="entry name" value="Ribosomal_bL32"/>
    <property type="match status" value="1"/>
</dbReference>
<evidence type="ECO:0000256" key="7">
    <source>
        <dbReference type="ARBA" id="ARBA00039935"/>
    </source>
</evidence>
<dbReference type="SUPFAM" id="SSF57829">
    <property type="entry name" value="Zn-binding ribosomal proteins"/>
    <property type="match status" value="1"/>
</dbReference>
<dbReference type="PANTHER" id="PTHR21026:SF2">
    <property type="entry name" value="LARGE RIBOSOMAL SUBUNIT PROTEIN BL32M"/>
    <property type="match status" value="1"/>
</dbReference>
<dbReference type="GO" id="GO:0015934">
    <property type="term" value="C:large ribosomal subunit"/>
    <property type="evidence" value="ECO:0007669"/>
    <property type="project" value="InterPro"/>
</dbReference>
<keyword evidence="9" id="KW-1185">Reference proteome</keyword>